<keyword evidence="2 7" id="KW-0812">Transmembrane</keyword>
<organism evidence="9 10">
    <name type="scientific">Anopheles maculatus</name>
    <dbReference type="NCBI Taxonomy" id="74869"/>
    <lineage>
        <taxon>Eukaryota</taxon>
        <taxon>Metazoa</taxon>
        <taxon>Ecdysozoa</taxon>
        <taxon>Arthropoda</taxon>
        <taxon>Hexapoda</taxon>
        <taxon>Insecta</taxon>
        <taxon>Pterygota</taxon>
        <taxon>Neoptera</taxon>
        <taxon>Endopterygota</taxon>
        <taxon>Diptera</taxon>
        <taxon>Nematocera</taxon>
        <taxon>Culicoidea</taxon>
        <taxon>Culicidae</taxon>
        <taxon>Anophelinae</taxon>
        <taxon>Anopheles</taxon>
        <taxon>Anopheles maculatus group</taxon>
    </lineage>
</organism>
<keyword evidence="6 7" id="KW-0472">Membrane</keyword>
<name>A0A182T5T3_9DIPT</name>
<evidence type="ECO:0000256" key="5">
    <source>
        <dbReference type="ARBA" id="ARBA00022989"/>
    </source>
</evidence>
<dbReference type="InterPro" id="IPR036640">
    <property type="entry name" value="ABC1_TM_sf"/>
</dbReference>
<evidence type="ECO:0000259" key="8">
    <source>
        <dbReference type="PROSITE" id="PS50929"/>
    </source>
</evidence>
<accession>A0A182T5T3</accession>
<proteinExistence type="predicted"/>
<reference evidence="9" key="2">
    <citation type="submission" date="2020-05" db="UniProtKB">
        <authorList>
            <consortium name="EnsemblMetazoa"/>
        </authorList>
    </citation>
    <scope>IDENTIFICATION</scope>
    <source>
        <strain evidence="9">maculatus3</strain>
    </source>
</reference>
<keyword evidence="1" id="KW-0813">Transport</keyword>
<dbReference type="GO" id="GO:0016020">
    <property type="term" value="C:membrane"/>
    <property type="evidence" value="ECO:0007669"/>
    <property type="project" value="InterPro"/>
</dbReference>
<evidence type="ECO:0000256" key="6">
    <source>
        <dbReference type="ARBA" id="ARBA00023136"/>
    </source>
</evidence>
<keyword evidence="5 7" id="KW-1133">Transmembrane helix</keyword>
<reference evidence="10" key="1">
    <citation type="submission" date="2013-09" db="EMBL/GenBank/DDBJ databases">
        <title>The Genome Sequence of Anopheles maculatus species B.</title>
        <authorList>
            <consortium name="The Broad Institute Genomics Platform"/>
            <person name="Neafsey D.E."/>
            <person name="Besansky N."/>
            <person name="Howell P."/>
            <person name="Walton C."/>
            <person name="Young S.K."/>
            <person name="Zeng Q."/>
            <person name="Gargeya S."/>
            <person name="Fitzgerald M."/>
            <person name="Haas B."/>
            <person name="Abouelleil A."/>
            <person name="Allen A.W."/>
            <person name="Alvarado L."/>
            <person name="Arachchi H.M."/>
            <person name="Berlin A.M."/>
            <person name="Chapman S.B."/>
            <person name="Gainer-Dewar J."/>
            <person name="Goldberg J."/>
            <person name="Griggs A."/>
            <person name="Gujja S."/>
            <person name="Hansen M."/>
            <person name="Howarth C."/>
            <person name="Imamovic A."/>
            <person name="Ireland A."/>
            <person name="Larimer J."/>
            <person name="McCowan C."/>
            <person name="Murphy C."/>
            <person name="Pearson M."/>
            <person name="Poon T.W."/>
            <person name="Priest M."/>
            <person name="Roberts A."/>
            <person name="Saif S."/>
            <person name="Shea T."/>
            <person name="Sisk P."/>
            <person name="Sykes S."/>
            <person name="Wortman J."/>
            <person name="Nusbaum C."/>
            <person name="Birren B."/>
        </authorList>
    </citation>
    <scope>NUCLEOTIDE SEQUENCE [LARGE SCALE GENOMIC DNA]</scope>
    <source>
        <strain evidence="10">maculatus3</strain>
    </source>
</reference>
<keyword evidence="3" id="KW-0547">Nucleotide-binding</keyword>
<dbReference type="GO" id="GO:0005524">
    <property type="term" value="F:ATP binding"/>
    <property type="evidence" value="ECO:0007669"/>
    <property type="project" value="UniProtKB-KW"/>
</dbReference>
<dbReference type="Pfam" id="PF00664">
    <property type="entry name" value="ABC_membrane"/>
    <property type="match status" value="1"/>
</dbReference>
<evidence type="ECO:0000313" key="10">
    <source>
        <dbReference type="Proteomes" id="UP000075901"/>
    </source>
</evidence>
<sequence length="258" mass="29139">MHSEICVLHKTFHLKREQAPLVLRISISPKPSTGGANTWQKDFIDYAFRMWFKLQIEDADRNPVGAYSLTSLKLISAGLAVSLLEDCGEAEVSNRLIYDDERKYGRIPTRMYWLYLISCGPRMVAIFFLSALAQQALKVYTDFWLQEWTDQTTTVPAEIADGQPPKPIEIQHHFHAYVALSAVCIVLAAISVPAGQRAGSNARRRLHRELIASVLQNSIHFFQSVPLGRIMNRLSIDVAVVDKVRTLAKMALDCKTLR</sequence>
<evidence type="ECO:0000256" key="7">
    <source>
        <dbReference type="SAM" id="Phobius"/>
    </source>
</evidence>
<dbReference type="VEuPathDB" id="VectorBase:AMAM020208"/>
<evidence type="ECO:0000313" key="9">
    <source>
        <dbReference type="EnsemblMetazoa" id="AMAM020208-PA"/>
    </source>
</evidence>
<evidence type="ECO:0000256" key="1">
    <source>
        <dbReference type="ARBA" id="ARBA00022448"/>
    </source>
</evidence>
<keyword evidence="10" id="KW-1185">Reference proteome</keyword>
<dbReference type="InterPro" id="IPR011527">
    <property type="entry name" value="ABC1_TM_dom"/>
</dbReference>
<dbReference type="SUPFAM" id="SSF90123">
    <property type="entry name" value="ABC transporter transmembrane region"/>
    <property type="match status" value="1"/>
</dbReference>
<feature type="transmembrane region" description="Helical" evidence="7">
    <location>
        <begin position="174"/>
        <end position="195"/>
    </location>
</feature>
<dbReference type="PROSITE" id="PS50929">
    <property type="entry name" value="ABC_TM1F"/>
    <property type="match status" value="1"/>
</dbReference>
<dbReference type="PANTHER" id="PTHR24223:SF461">
    <property type="entry name" value="ATP-BINDING CASSETTE SUB-FAMILY C MEMBER SUR"/>
    <property type="match status" value="1"/>
</dbReference>
<dbReference type="EnsemblMetazoa" id="AMAM020208-RA">
    <property type="protein sequence ID" value="AMAM020208-PA"/>
    <property type="gene ID" value="AMAM020208"/>
</dbReference>
<evidence type="ECO:0000256" key="3">
    <source>
        <dbReference type="ARBA" id="ARBA00022741"/>
    </source>
</evidence>
<dbReference type="AlphaFoldDB" id="A0A182T5T3"/>
<dbReference type="GO" id="GO:0140359">
    <property type="term" value="F:ABC-type transporter activity"/>
    <property type="evidence" value="ECO:0007669"/>
    <property type="project" value="InterPro"/>
</dbReference>
<dbReference type="Proteomes" id="UP000075901">
    <property type="component" value="Unassembled WGS sequence"/>
</dbReference>
<evidence type="ECO:0000256" key="4">
    <source>
        <dbReference type="ARBA" id="ARBA00022840"/>
    </source>
</evidence>
<feature type="domain" description="ABC transmembrane type-1" evidence="8">
    <location>
        <begin position="125"/>
        <end position="242"/>
    </location>
</feature>
<feature type="transmembrane region" description="Helical" evidence="7">
    <location>
        <begin position="112"/>
        <end position="133"/>
    </location>
</feature>
<dbReference type="PANTHER" id="PTHR24223">
    <property type="entry name" value="ATP-BINDING CASSETTE SUB-FAMILY C"/>
    <property type="match status" value="1"/>
</dbReference>
<evidence type="ECO:0000256" key="2">
    <source>
        <dbReference type="ARBA" id="ARBA00022692"/>
    </source>
</evidence>
<keyword evidence="4" id="KW-0067">ATP-binding</keyword>
<protein>
    <recommendedName>
        <fullName evidence="8">ABC transmembrane type-1 domain-containing protein</fullName>
    </recommendedName>
</protein>
<dbReference type="Gene3D" id="1.20.1560.10">
    <property type="entry name" value="ABC transporter type 1, transmembrane domain"/>
    <property type="match status" value="1"/>
</dbReference>
<dbReference type="InterPro" id="IPR050173">
    <property type="entry name" value="ABC_transporter_C-like"/>
</dbReference>